<keyword evidence="2" id="KW-1185">Reference proteome</keyword>
<evidence type="ECO:0000313" key="1">
    <source>
        <dbReference type="EMBL" id="GIY03794.1"/>
    </source>
</evidence>
<sequence>MTLILKLYHCPPLLTHLAPAEEDRNGLGIDEPIKIVELQNGCRSKKTNQQSPVQQLFSESLNILTREMNTLRLSRDMIPQGHTTREF</sequence>
<gene>
    <name evidence="1" type="ORF">CEXT_309111</name>
</gene>
<accession>A0AAV4Q5L6</accession>
<name>A0AAV4Q5L6_CAEEX</name>
<proteinExistence type="predicted"/>
<organism evidence="1 2">
    <name type="scientific">Caerostris extrusa</name>
    <name type="common">Bark spider</name>
    <name type="synonym">Caerostris bankana</name>
    <dbReference type="NCBI Taxonomy" id="172846"/>
    <lineage>
        <taxon>Eukaryota</taxon>
        <taxon>Metazoa</taxon>
        <taxon>Ecdysozoa</taxon>
        <taxon>Arthropoda</taxon>
        <taxon>Chelicerata</taxon>
        <taxon>Arachnida</taxon>
        <taxon>Araneae</taxon>
        <taxon>Araneomorphae</taxon>
        <taxon>Entelegynae</taxon>
        <taxon>Araneoidea</taxon>
        <taxon>Araneidae</taxon>
        <taxon>Caerostris</taxon>
    </lineage>
</organism>
<protein>
    <submittedName>
        <fullName evidence="1">Uncharacterized protein</fullName>
    </submittedName>
</protein>
<comment type="caution">
    <text evidence="1">The sequence shown here is derived from an EMBL/GenBank/DDBJ whole genome shotgun (WGS) entry which is preliminary data.</text>
</comment>
<evidence type="ECO:0000313" key="2">
    <source>
        <dbReference type="Proteomes" id="UP001054945"/>
    </source>
</evidence>
<dbReference type="AlphaFoldDB" id="A0AAV4Q5L6"/>
<reference evidence="1 2" key="1">
    <citation type="submission" date="2021-06" db="EMBL/GenBank/DDBJ databases">
        <title>Caerostris extrusa draft genome.</title>
        <authorList>
            <person name="Kono N."/>
            <person name="Arakawa K."/>
        </authorList>
    </citation>
    <scope>NUCLEOTIDE SEQUENCE [LARGE SCALE GENOMIC DNA]</scope>
</reference>
<dbReference type="EMBL" id="BPLR01005622">
    <property type="protein sequence ID" value="GIY03794.1"/>
    <property type="molecule type" value="Genomic_DNA"/>
</dbReference>
<dbReference type="Proteomes" id="UP001054945">
    <property type="component" value="Unassembled WGS sequence"/>
</dbReference>